<dbReference type="Pfam" id="PF00460">
    <property type="entry name" value="Flg_bb_rod"/>
    <property type="match status" value="1"/>
</dbReference>
<keyword evidence="8" id="KW-0282">Flagellum</keyword>
<evidence type="ECO:0000256" key="2">
    <source>
        <dbReference type="ARBA" id="ARBA00017948"/>
    </source>
</evidence>
<proteinExistence type="inferred from homology"/>
<keyword evidence="8" id="KW-0966">Cell projection</keyword>
<dbReference type="InterPro" id="IPR012834">
    <property type="entry name" value="FlgG_G_neg"/>
</dbReference>
<dbReference type="InterPro" id="IPR037925">
    <property type="entry name" value="FlgE/F/G-like"/>
</dbReference>
<accession>A0A3B1CLJ7</accession>
<evidence type="ECO:0000259" key="6">
    <source>
        <dbReference type="Pfam" id="PF06429"/>
    </source>
</evidence>
<keyword evidence="8" id="KW-0969">Cilium</keyword>
<evidence type="ECO:0000259" key="5">
    <source>
        <dbReference type="Pfam" id="PF00460"/>
    </source>
</evidence>
<dbReference type="InterPro" id="IPR053967">
    <property type="entry name" value="LlgE_F_G-like_D1"/>
</dbReference>
<feature type="domain" description="Flagellar hook protein FlgE/F/G-like D1" evidence="7">
    <location>
        <begin position="97"/>
        <end position="159"/>
    </location>
</feature>
<feature type="domain" description="Flagellar basal-body/hook protein C-terminal" evidence="6">
    <location>
        <begin position="215"/>
        <end position="260"/>
    </location>
</feature>
<dbReference type="InterPro" id="IPR019776">
    <property type="entry name" value="Flagellar_basal_body_rod_CS"/>
</dbReference>
<dbReference type="AlphaFoldDB" id="A0A3B1CLJ7"/>
<evidence type="ECO:0000256" key="4">
    <source>
        <dbReference type="ARBA" id="ARBA00032912"/>
    </source>
</evidence>
<evidence type="ECO:0000313" key="8">
    <source>
        <dbReference type="EMBL" id="VAX31426.1"/>
    </source>
</evidence>
<name>A0A3B1CLJ7_9ZZZZ</name>
<dbReference type="EMBL" id="UOGH01000204">
    <property type="protein sequence ID" value="VAX31426.1"/>
    <property type="molecule type" value="Genomic_DNA"/>
</dbReference>
<dbReference type="InterPro" id="IPR001444">
    <property type="entry name" value="Flag_bb_rod_N"/>
</dbReference>
<dbReference type="Pfam" id="PF06429">
    <property type="entry name" value="Flg_bbr_C"/>
    <property type="match status" value="1"/>
</dbReference>
<dbReference type="SUPFAM" id="SSF117143">
    <property type="entry name" value="Flagellar hook protein flgE"/>
    <property type="match status" value="1"/>
</dbReference>
<dbReference type="GO" id="GO:0071978">
    <property type="term" value="P:bacterial-type flagellum-dependent swarming motility"/>
    <property type="evidence" value="ECO:0007669"/>
    <property type="project" value="TreeGrafter"/>
</dbReference>
<comment type="subunit">
    <text evidence="3">The basal body constitutes a major portion of the flagellar organelle and consists of four rings (L,P,S, and M) mounted on a central rod. The rod consists of about 26 subunits of FlgG in the distal portion, and FlgB, FlgC and FlgF are thought to build up the proximal portion of the rod with about 6 subunits each.</text>
</comment>
<evidence type="ECO:0000259" key="7">
    <source>
        <dbReference type="Pfam" id="PF22692"/>
    </source>
</evidence>
<organism evidence="8">
    <name type="scientific">hydrothermal vent metagenome</name>
    <dbReference type="NCBI Taxonomy" id="652676"/>
    <lineage>
        <taxon>unclassified sequences</taxon>
        <taxon>metagenomes</taxon>
        <taxon>ecological metagenomes</taxon>
    </lineage>
</organism>
<feature type="domain" description="Flagellar basal body rod protein N-terminal" evidence="5">
    <location>
        <begin position="7"/>
        <end position="35"/>
    </location>
</feature>
<evidence type="ECO:0000256" key="3">
    <source>
        <dbReference type="ARBA" id="ARBA00025933"/>
    </source>
</evidence>
<dbReference type="PANTHER" id="PTHR30435">
    <property type="entry name" value="FLAGELLAR PROTEIN"/>
    <property type="match status" value="1"/>
</dbReference>
<dbReference type="NCBIfam" id="TIGR02488">
    <property type="entry name" value="flgG_G_neg"/>
    <property type="match status" value="1"/>
</dbReference>
<dbReference type="GO" id="GO:0009426">
    <property type="term" value="C:bacterial-type flagellum basal body, distal rod"/>
    <property type="evidence" value="ECO:0007669"/>
    <property type="project" value="InterPro"/>
</dbReference>
<dbReference type="PROSITE" id="PS00588">
    <property type="entry name" value="FLAGELLA_BB_ROD"/>
    <property type="match status" value="1"/>
</dbReference>
<dbReference type="InterPro" id="IPR010930">
    <property type="entry name" value="Flg_bb/hook_C_dom"/>
</dbReference>
<evidence type="ECO:0000256" key="1">
    <source>
        <dbReference type="ARBA" id="ARBA00009677"/>
    </source>
</evidence>
<dbReference type="InterPro" id="IPR020013">
    <property type="entry name" value="Flagellar_FlgE/F/G"/>
</dbReference>
<gene>
    <name evidence="8" type="ORF">MNBD_NITROSPIRAE02-1439</name>
</gene>
<sequence>MIRSLFIAATGMEAQKLNIDVIANNLANVNTPGYKRSRADFQELMYEEIKTPGAASAEGTQLPSGIQIGLGVRPVAVQKVFEQGDFTSTGNPLDMVVEGEGFFQIVKPDGEIAYTRAGAFKLDSEGRIVTSEGYPMEPEINIPPDTLQITIGSDGRVSVTQPGSSVPTEVGQVEVARFSNPGGLKSIGKNLFEETASSGVPTTGIAGTEGLGTIQQGFIELSNVNIVDEMVQMIVSQRAYEINSKAVQAADDMLQIANNLRR</sequence>
<protein>
    <recommendedName>
        <fullName evidence="2">Flagellar basal-body rod protein FlgG</fullName>
    </recommendedName>
    <alternativeName>
        <fullName evidence="4">Distal rod protein</fullName>
    </alternativeName>
</protein>
<dbReference type="NCBIfam" id="TIGR03506">
    <property type="entry name" value="FlgEFG_subfam"/>
    <property type="match status" value="2"/>
</dbReference>
<reference evidence="8" key="1">
    <citation type="submission" date="2018-06" db="EMBL/GenBank/DDBJ databases">
        <authorList>
            <person name="Zhirakovskaya E."/>
        </authorList>
    </citation>
    <scope>NUCLEOTIDE SEQUENCE</scope>
</reference>
<dbReference type="PANTHER" id="PTHR30435:SF19">
    <property type="entry name" value="FLAGELLAR BASAL-BODY ROD PROTEIN FLGG"/>
    <property type="match status" value="1"/>
</dbReference>
<comment type="similarity">
    <text evidence="1">Belongs to the flagella basal body rod proteins family.</text>
</comment>
<dbReference type="Pfam" id="PF22692">
    <property type="entry name" value="LlgE_F_G_D1"/>
    <property type="match status" value="1"/>
</dbReference>